<comment type="subcellular location">
    <subcellularLocation>
        <location evidence="1">Cell inner membrane</location>
        <topology evidence="1">Multi-pass membrane protein</topology>
    </subcellularLocation>
</comment>
<keyword evidence="3" id="KW-1003">Cell membrane</keyword>
<feature type="transmembrane region" description="Helical" evidence="9">
    <location>
        <begin position="12"/>
        <end position="31"/>
    </location>
</feature>
<evidence type="ECO:0000256" key="4">
    <source>
        <dbReference type="ARBA" id="ARBA00022519"/>
    </source>
</evidence>
<keyword evidence="12" id="KW-1185">Reference proteome</keyword>
<keyword evidence="2" id="KW-0813">Transport</keyword>
<comment type="similarity">
    <text evidence="8">Belongs to the TRAP transporter small permease family.</text>
</comment>
<evidence type="ECO:0000256" key="6">
    <source>
        <dbReference type="ARBA" id="ARBA00022989"/>
    </source>
</evidence>
<name>A0A838ABF8_9PSEU</name>
<evidence type="ECO:0000256" key="5">
    <source>
        <dbReference type="ARBA" id="ARBA00022692"/>
    </source>
</evidence>
<keyword evidence="5 9" id="KW-0812">Transmembrane</keyword>
<comment type="caution">
    <text evidence="11">The sequence shown here is derived from an EMBL/GenBank/DDBJ whole genome shotgun (WGS) entry which is preliminary data.</text>
</comment>
<feature type="domain" description="Tripartite ATP-independent periplasmic transporters DctQ component" evidence="10">
    <location>
        <begin position="25"/>
        <end position="154"/>
    </location>
</feature>
<feature type="transmembrane region" description="Helical" evidence="9">
    <location>
        <begin position="88"/>
        <end position="108"/>
    </location>
</feature>
<dbReference type="PANTHER" id="PTHR35011:SF4">
    <property type="entry name" value="SLL1102 PROTEIN"/>
    <property type="match status" value="1"/>
</dbReference>
<dbReference type="GO" id="GO:0005886">
    <property type="term" value="C:plasma membrane"/>
    <property type="evidence" value="ECO:0007669"/>
    <property type="project" value="UniProtKB-SubCell"/>
</dbReference>
<organism evidence="11 12">
    <name type="scientific">Haloechinothrix aidingensis</name>
    <dbReference type="NCBI Taxonomy" id="2752311"/>
    <lineage>
        <taxon>Bacteria</taxon>
        <taxon>Bacillati</taxon>
        <taxon>Actinomycetota</taxon>
        <taxon>Actinomycetes</taxon>
        <taxon>Pseudonocardiales</taxon>
        <taxon>Pseudonocardiaceae</taxon>
        <taxon>Haloechinothrix</taxon>
    </lineage>
</organism>
<accession>A0A838ABF8</accession>
<dbReference type="EMBL" id="JACCKD010000004">
    <property type="protein sequence ID" value="MBA0126573.1"/>
    <property type="molecule type" value="Genomic_DNA"/>
</dbReference>
<evidence type="ECO:0000256" key="7">
    <source>
        <dbReference type="ARBA" id="ARBA00023136"/>
    </source>
</evidence>
<evidence type="ECO:0000259" key="10">
    <source>
        <dbReference type="Pfam" id="PF04290"/>
    </source>
</evidence>
<proteinExistence type="inferred from homology"/>
<evidence type="ECO:0000256" key="9">
    <source>
        <dbReference type="SAM" id="Phobius"/>
    </source>
</evidence>
<evidence type="ECO:0000256" key="1">
    <source>
        <dbReference type="ARBA" id="ARBA00004429"/>
    </source>
</evidence>
<evidence type="ECO:0000313" key="12">
    <source>
        <dbReference type="Proteomes" id="UP000582974"/>
    </source>
</evidence>
<dbReference type="Proteomes" id="UP000582974">
    <property type="component" value="Unassembled WGS sequence"/>
</dbReference>
<evidence type="ECO:0000256" key="3">
    <source>
        <dbReference type="ARBA" id="ARBA00022475"/>
    </source>
</evidence>
<evidence type="ECO:0000256" key="2">
    <source>
        <dbReference type="ARBA" id="ARBA00022448"/>
    </source>
</evidence>
<feature type="transmembrane region" description="Helical" evidence="9">
    <location>
        <begin position="51"/>
        <end position="67"/>
    </location>
</feature>
<sequence>MARQRWLRASGAAAEYVAAAALLVMAVHIVGNALLRSLLNHPLSGTNEYVSYWYLPVVALLGFVAAQRRDQHIEARLLFDRLRHRNRIEVHLAGRIVVLVLCLGFAGYGAQEAVDNWRIGLTGGVSEVVVWPVTFAVPAAFAALAGQTLADMLTTSGRESL</sequence>
<dbReference type="PANTHER" id="PTHR35011">
    <property type="entry name" value="2,3-DIKETO-L-GULONATE TRAP TRANSPORTER SMALL PERMEASE PROTEIN YIAM"/>
    <property type="match status" value="1"/>
</dbReference>
<dbReference type="Pfam" id="PF04290">
    <property type="entry name" value="DctQ"/>
    <property type="match status" value="1"/>
</dbReference>
<reference evidence="11 12" key="1">
    <citation type="submission" date="2020-07" db="EMBL/GenBank/DDBJ databases">
        <title>Genome of Haloechinothrix sp.</title>
        <authorList>
            <person name="Tang S.-K."/>
            <person name="Yang L."/>
            <person name="Zhu W.-Y."/>
        </authorList>
    </citation>
    <scope>NUCLEOTIDE SEQUENCE [LARGE SCALE GENOMIC DNA]</scope>
    <source>
        <strain evidence="11 12">YIM 98757</strain>
    </source>
</reference>
<gene>
    <name evidence="11" type="ORF">H0B56_13560</name>
</gene>
<dbReference type="InterPro" id="IPR055348">
    <property type="entry name" value="DctQ"/>
</dbReference>
<dbReference type="InterPro" id="IPR007387">
    <property type="entry name" value="TRAP_DctQ"/>
</dbReference>
<keyword evidence="4" id="KW-0997">Cell inner membrane</keyword>
<evidence type="ECO:0000313" key="11">
    <source>
        <dbReference type="EMBL" id="MBA0126573.1"/>
    </source>
</evidence>
<keyword evidence="6 9" id="KW-1133">Transmembrane helix</keyword>
<evidence type="ECO:0000256" key="8">
    <source>
        <dbReference type="ARBA" id="ARBA00038436"/>
    </source>
</evidence>
<feature type="transmembrane region" description="Helical" evidence="9">
    <location>
        <begin position="128"/>
        <end position="150"/>
    </location>
</feature>
<dbReference type="AlphaFoldDB" id="A0A838ABF8"/>
<protein>
    <submittedName>
        <fullName evidence="11">TRAP transporter small permease</fullName>
    </submittedName>
</protein>
<keyword evidence="7 9" id="KW-0472">Membrane</keyword>
<dbReference type="RefSeq" id="WP_180893383.1">
    <property type="nucleotide sequence ID" value="NZ_JACCKD010000004.1"/>
</dbReference>